<evidence type="ECO:0000256" key="8">
    <source>
        <dbReference type="SAM" id="Phobius"/>
    </source>
</evidence>
<evidence type="ECO:0000256" key="7">
    <source>
        <dbReference type="ARBA" id="ARBA00023136"/>
    </source>
</evidence>
<evidence type="ECO:0000256" key="5">
    <source>
        <dbReference type="ARBA" id="ARBA00022840"/>
    </source>
</evidence>
<dbReference type="InterPro" id="IPR027417">
    <property type="entry name" value="P-loop_NTPase"/>
</dbReference>
<dbReference type="GO" id="GO:0016887">
    <property type="term" value="F:ATP hydrolysis activity"/>
    <property type="evidence" value="ECO:0007669"/>
    <property type="project" value="InterPro"/>
</dbReference>
<dbReference type="InterPro" id="IPR003439">
    <property type="entry name" value="ABC_transporter-like_ATP-bd"/>
</dbReference>
<dbReference type="InterPro" id="IPR003593">
    <property type="entry name" value="AAA+_ATPase"/>
</dbReference>
<gene>
    <name evidence="11" type="ORF">FM111_12315</name>
</gene>
<reference evidence="11 12" key="1">
    <citation type="submission" date="2017-02" db="EMBL/GenBank/DDBJ databases">
        <authorList>
            <person name="Peterson S.W."/>
        </authorList>
    </citation>
    <scope>NUCLEOTIDE SEQUENCE [LARGE SCALE GENOMIC DNA]</scope>
    <source>
        <strain evidence="11 12">3F5N</strain>
    </source>
</reference>
<dbReference type="GO" id="GO:0005524">
    <property type="term" value="F:ATP binding"/>
    <property type="evidence" value="ECO:0007669"/>
    <property type="project" value="UniProtKB-KW"/>
</dbReference>
<feature type="transmembrane region" description="Helical" evidence="8">
    <location>
        <begin position="67"/>
        <end position="95"/>
    </location>
</feature>
<proteinExistence type="predicted"/>
<evidence type="ECO:0000256" key="4">
    <source>
        <dbReference type="ARBA" id="ARBA00022741"/>
    </source>
</evidence>
<dbReference type="InterPro" id="IPR017871">
    <property type="entry name" value="ABC_transporter-like_CS"/>
</dbReference>
<feature type="domain" description="ABC transmembrane type-1" evidence="10">
    <location>
        <begin position="41"/>
        <end position="317"/>
    </location>
</feature>
<name>A0A1R4GFA4_BREDI</name>
<dbReference type="GO" id="GO:0005886">
    <property type="term" value="C:plasma membrane"/>
    <property type="evidence" value="ECO:0007669"/>
    <property type="project" value="UniProtKB-SubCell"/>
</dbReference>
<evidence type="ECO:0000256" key="3">
    <source>
        <dbReference type="ARBA" id="ARBA00022692"/>
    </source>
</evidence>
<accession>A0A1R4GFA4</accession>
<evidence type="ECO:0000259" key="9">
    <source>
        <dbReference type="PROSITE" id="PS50893"/>
    </source>
</evidence>
<evidence type="ECO:0000256" key="2">
    <source>
        <dbReference type="ARBA" id="ARBA00022448"/>
    </source>
</evidence>
<dbReference type="InterPro" id="IPR036640">
    <property type="entry name" value="ABC1_TM_sf"/>
</dbReference>
<dbReference type="AlphaFoldDB" id="A0A1R4GFA4"/>
<evidence type="ECO:0000313" key="11">
    <source>
        <dbReference type="EMBL" id="SJM66881.1"/>
    </source>
</evidence>
<dbReference type="GO" id="GO:0140359">
    <property type="term" value="F:ABC-type transporter activity"/>
    <property type="evidence" value="ECO:0007669"/>
    <property type="project" value="InterPro"/>
</dbReference>
<dbReference type="Proteomes" id="UP000195766">
    <property type="component" value="Unassembled WGS sequence"/>
</dbReference>
<evidence type="ECO:0000313" key="12">
    <source>
        <dbReference type="Proteomes" id="UP000195766"/>
    </source>
</evidence>
<dbReference type="Gene3D" id="1.20.1560.10">
    <property type="entry name" value="ABC transporter type 1, transmembrane domain"/>
    <property type="match status" value="1"/>
</dbReference>
<organism evidence="11 12">
    <name type="scientific">Brevundimonas diminuta 3F5N</name>
    <dbReference type="NCBI Taxonomy" id="1255603"/>
    <lineage>
        <taxon>Bacteria</taxon>
        <taxon>Pseudomonadati</taxon>
        <taxon>Pseudomonadota</taxon>
        <taxon>Alphaproteobacteria</taxon>
        <taxon>Caulobacterales</taxon>
        <taxon>Caulobacteraceae</taxon>
        <taxon>Brevundimonas</taxon>
    </lineage>
</organism>
<dbReference type="InterPro" id="IPR011527">
    <property type="entry name" value="ABC1_TM_dom"/>
</dbReference>
<comment type="subcellular location">
    <subcellularLocation>
        <location evidence="1">Cell membrane</location>
        <topology evidence="1">Multi-pass membrane protein</topology>
    </subcellularLocation>
</comment>
<dbReference type="Gene3D" id="3.40.50.300">
    <property type="entry name" value="P-loop containing nucleotide triphosphate hydrolases"/>
    <property type="match status" value="1"/>
</dbReference>
<evidence type="ECO:0000259" key="10">
    <source>
        <dbReference type="PROSITE" id="PS50929"/>
    </source>
</evidence>
<sequence>MTDYDDADARLRASVLRKVLAFTFRLWRRTPLLAVACAGTMLLATLTEVFAPLYAGRIIDAAGRGDVGAAWAAFAVITALGAAMVVLRHLGWWAITPLTLKMMQDVTQEGFARVQRLSTDWHANAFSGSTVRRITRGMWALDTLNDVLLLSLLPSLTVLAGTVILLALHWPILGLVMGVGAIAYIALTVGLATQVLAPTARLSNQWDTRIGGVLADAIGANAVVKAFGGEAREEALLAKTVAKWRKRTHRTWMAFTWAGSGQIALLWLIRLAVTGVALWLWMRGQASAGDMAYVITSYLVLNGYLRDIGMHIHQLQRSVNEMEELVQLHQEPLGVPDQTDAQPIQVRDGAIRFDGVTFHYAGQERPLFRNLDVAVPAGQRVGLVGRSGSGKTSFVKLVQRLYDVDEGRVTIDGQDVAHATQASLRRQVAIVPQEPILFHRSIADNIGYGRPGATPEDIERAARLANAHDFIARLPKGYQTLVGERGVKLSGGERQRVAIARAFLADAPILILDEATSSLDSESEAAIQEAMERLLLGRTAIVIAHRLSTVRALDRILVFSGGEIVEDGTHDALLQTGHGHYRRLFERQSGKTPEIME</sequence>
<dbReference type="SUPFAM" id="SSF52540">
    <property type="entry name" value="P-loop containing nucleoside triphosphate hydrolases"/>
    <property type="match status" value="1"/>
</dbReference>
<dbReference type="PROSITE" id="PS50893">
    <property type="entry name" value="ABC_TRANSPORTER_2"/>
    <property type="match status" value="1"/>
</dbReference>
<protein>
    <submittedName>
        <fullName evidence="11">Transport ATP-binding protein CydCD</fullName>
    </submittedName>
</protein>
<dbReference type="FunFam" id="3.40.50.300:FF:000287">
    <property type="entry name" value="Multidrug ABC transporter ATP-binding protein"/>
    <property type="match status" value="1"/>
</dbReference>
<dbReference type="RefSeq" id="WP_087141272.1">
    <property type="nucleotide sequence ID" value="NZ_FUIE01000065.1"/>
</dbReference>
<dbReference type="SUPFAM" id="SSF90123">
    <property type="entry name" value="ABC transporter transmembrane region"/>
    <property type="match status" value="1"/>
</dbReference>
<feature type="transmembrane region" description="Helical" evidence="8">
    <location>
        <begin position="32"/>
        <end position="55"/>
    </location>
</feature>
<dbReference type="SMART" id="SM00382">
    <property type="entry name" value="AAA"/>
    <property type="match status" value="1"/>
</dbReference>
<dbReference type="PANTHER" id="PTHR24221">
    <property type="entry name" value="ATP-BINDING CASSETTE SUB-FAMILY B"/>
    <property type="match status" value="1"/>
</dbReference>
<dbReference type="OrthoDB" id="9804259at2"/>
<keyword evidence="2" id="KW-0813">Transport</keyword>
<evidence type="ECO:0000256" key="6">
    <source>
        <dbReference type="ARBA" id="ARBA00022989"/>
    </source>
</evidence>
<feature type="transmembrane region" description="Helical" evidence="8">
    <location>
        <begin position="175"/>
        <end position="197"/>
    </location>
</feature>
<dbReference type="PROSITE" id="PS00211">
    <property type="entry name" value="ABC_TRANSPORTER_1"/>
    <property type="match status" value="1"/>
</dbReference>
<feature type="transmembrane region" description="Helical" evidence="8">
    <location>
        <begin position="254"/>
        <end position="281"/>
    </location>
</feature>
<keyword evidence="6 8" id="KW-1133">Transmembrane helix</keyword>
<dbReference type="EMBL" id="FUIE01000065">
    <property type="protein sequence ID" value="SJM66881.1"/>
    <property type="molecule type" value="Genomic_DNA"/>
</dbReference>
<dbReference type="PANTHER" id="PTHR24221:SF654">
    <property type="entry name" value="ATP-BINDING CASSETTE SUB-FAMILY B MEMBER 6"/>
    <property type="match status" value="1"/>
</dbReference>
<dbReference type="InterPro" id="IPR039421">
    <property type="entry name" value="Type_1_exporter"/>
</dbReference>
<keyword evidence="5 11" id="KW-0067">ATP-binding</keyword>
<keyword evidence="4" id="KW-0547">Nucleotide-binding</keyword>
<dbReference type="GO" id="GO:0034040">
    <property type="term" value="F:ATPase-coupled lipid transmembrane transporter activity"/>
    <property type="evidence" value="ECO:0007669"/>
    <property type="project" value="TreeGrafter"/>
</dbReference>
<dbReference type="Pfam" id="PF00664">
    <property type="entry name" value="ABC_membrane"/>
    <property type="match status" value="1"/>
</dbReference>
<evidence type="ECO:0000256" key="1">
    <source>
        <dbReference type="ARBA" id="ARBA00004651"/>
    </source>
</evidence>
<feature type="transmembrane region" description="Helical" evidence="8">
    <location>
        <begin position="147"/>
        <end position="168"/>
    </location>
</feature>
<feature type="domain" description="ABC transporter" evidence="9">
    <location>
        <begin position="351"/>
        <end position="586"/>
    </location>
</feature>
<dbReference type="Pfam" id="PF00005">
    <property type="entry name" value="ABC_tran"/>
    <property type="match status" value="1"/>
</dbReference>
<dbReference type="CDD" id="cd07346">
    <property type="entry name" value="ABC_6TM_exporters"/>
    <property type="match status" value="1"/>
</dbReference>
<keyword evidence="7 8" id="KW-0472">Membrane</keyword>
<dbReference type="PROSITE" id="PS50929">
    <property type="entry name" value="ABC_TM1F"/>
    <property type="match status" value="1"/>
</dbReference>
<keyword evidence="3 8" id="KW-0812">Transmembrane</keyword>